<dbReference type="OrthoDB" id="9813383at2"/>
<protein>
    <submittedName>
        <fullName evidence="1">Glutamine amidotransferase related enzyme</fullName>
    </submittedName>
</protein>
<dbReference type="PANTHER" id="PTHR43235">
    <property type="entry name" value="GLUTAMINE AMIDOTRANSFERASE PB2B2.05-RELATED"/>
    <property type="match status" value="1"/>
</dbReference>
<dbReference type="RefSeq" id="WP_014107158.1">
    <property type="nucleotide sequence ID" value="NC_016041.1"/>
</dbReference>
<dbReference type="PROSITE" id="PS51273">
    <property type="entry name" value="GATASE_TYPE_1"/>
    <property type="match status" value="1"/>
</dbReference>
<dbReference type="InterPro" id="IPR011697">
    <property type="entry name" value="Peptidase_C26"/>
</dbReference>
<dbReference type="eggNOG" id="COG2071">
    <property type="taxonomic scope" value="Bacteria"/>
</dbReference>
<dbReference type="SUPFAM" id="SSF52317">
    <property type="entry name" value="Class I glutamine amidotransferase-like"/>
    <property type="match status" value="1"/>
</dbReference>
<reference evidence="1 2" key="1">
    <citation type="journal article" date="2011" name="J. Bacteriol.">
        <title>Complete genome sequence of seawater bacterium Glaciecola nitratireducens FR1064T.</title>
        <authorList>
            <person name="Bian F."/>
            <person name="Qin Q.L."/>
            <person name="Xie B.B."/>
            <person name="Shu Y.L."/>
            <person name="Zhang X.Y."/>
            <person name="Yu Y."/>
            <person name="Chen B."/>
            <person name="Chen X.L."/>
            <person name="Zhou B.C."/>
            <person name="Zhang Y.Z."/>
        </authorList>
    </citation>
    <scope>NUCLEOTIDE SEQUENCE [LARGE SCALE GENOMIC DNA]</scope>
    <source>
        <strain evidence="2">JCM 12485 / KCTC 12276 / FR1064</strain>
    </source>
</reference>
<dbReference type="Proteomes" id="UP000009282">
    <property type="component" value="Chromosome"/>
</dbReference>
<dbReference type="Gene3D" id="3.40.50.880">
    <property type="match status" value="1"/>
</dbReference>
<dbReference type="GO" id="GO:0016740">
    <property type="term" value="F:transferase activity"/>
    <property type="evidence" value="ECO:0007669"/>
    <property type="project" value="UniProtKB-KW"/>
</dbReference>
<keyword evidence="2" id="KW-1185">Reference proteome</keyword>
<proteinExistence type="predicted"/>
<accession>G4QIU0</accession>
<dbReference type="AlphaFoldDB" id="G4QIU0"/>
<sequence>MSQSKPLIAVTGPRKRISIGWWAIRFNLWLTGLRGVYLYPGGASLKQSISGLIISGGDDIHPEHYGEPEKETSRYDPARDKLEMDMLEQYLDSGIPILGICRGSQLLNIVAKGSLYADIRPDRKKTPNKYTAFPVKDVDVSADSQLGECVTPKHFTVNSLHNQAIKKLGEDFIVTARDADGFVQAIEHKDRFIVGVQWHPEYLPYLSSQREIFRCFARAVRKSHKSQ</sequence>
<dbReference type="GO" id="GO:0005829">
    <property type="term" value="C:cytosol"/>
    <property type="evidence" value="ECO:0007669"/>
    <property type="project" value="TreeGrafter"/>
</dbReference>
<name>G4QIU0_GLANF</name>
<dbReference type="STRING" id="1085623.GNIT_0125"/>
<gene>
    <name evidence="1" type="ordered locus">GNIT_0125</name>
</gene>
<organism evidence="1 2">
    <name type="scientific">Glaciecola nitratireducens (strain JCM 12485 / KCTC 12276 / FR1064)</name>
    <dbReference type="NCBI Taxonomy" id="1085623"/>
    <lineage>
        <taxon>Bacteria</taxon>
        <taxon>Pseudomonadati</taxon>
        <taxon>Pseudomonadota</taxon>
        <taxon>Gammaproteobacteria</taxon>
        <taxon>Alteromonadales</taxon>
        <taxon>Alteromonadaceae</taxon>
        <taxon>Brumicola</taxon>
    </lineage>
</organism>
<keyword evidence="1" id="KW-0808">Transferase</keyword>
<evidence type="ECO:0000313" key="1">
    <source>
        <dbReference type="EMBL" id="AEP28279.1"/>
    </source>
</evidence>
<dbReference type="Pfam" id="PF07722">
    <property type="entry name" value="Peptidase_C26"/>
    <property type="match status" value="1"/>
</dbReference>
<keyword evidence="1" id="KW-0315">Glutamine amidotransferase</keyword>
<evidence type="ECO:0000313" key="2">
    <source>
        <dbReference type="Proteomes" id="UP000009282"/>
    </source>
</evidence>
<dbReference type="GO" id="GO:0016811">
    <property type="term" value="F:hydrolase activity, acting on carbon-nitrogen (but not peptide) bonds, in linear amides"/>
    <property type="evidence" value="ECO:0007669"/>
    <property type="project" value="InterPro"/>
</dbReference>
<dbReference type="CDD" id="cd01745">
    <property type="entry name" value="GATase1_2"/>
    <property type="match status" value="1"/>
</dbReference>
<dbReference type="InterPro" id="IPR029062">
    <property type="entry name" value="Class_I_gatase-like"/>
</dbReference>
<dbReference type="PANTHER" id="PTHR43235:SF1">
    <property type="entry name" value="GLUTAMINE AMIDOTRANSFERASE PB2B2.05-RELATED"/>
    <property type="match status" value="1"/>
</dbReference>
<dbReference type="EMBL" id="CP003060">
    <property type="protein sequence ID" value="AEP28279.1"/>
    <property type="molecule type" value="Genomic_DNA"/>
</dbReference>
<dbReference type="HOGENOM" id="CLU_030756_3_0_6"/>
<dbReference type="KEGG" id="gni:GNIT_0125"/>
<dbReference type="InterPro" id="IPR044668">
    <property type="entry name" value="PuuD-like"/>
</dbReference>